<keyword evidence="4 10" id="KW-0808">Transferase</keyword>
<name>A0A347WK04_9LACT</name>
<gene>
    <name evidence="10" type="primary">plsX</name>
    <name evidence="11" type="ORF">CL176_05010</name>
</gene>
<dbReference type="PANTHER" id="PTHR30100">
    <property type="entry name" value="FATTY ACID/PHOSPHOLIPID SYNTHESIS PROTEIN PLSX"/>
    <property type="match status" value="1"/>
</dbReference>
<dbReference type="InterPro" id="IPR012281">
    <property type="entry name" value="Phospholipid_synth_PlsX-like"/>
</dbReference>
<evidence type="ECO:0000256" key="5">
    <source>
        <dbReference type="ARBA" id="ARBA00023098"/>
    </source>
</evidence>
<dbReference type="RefSeq" id="WP_118990323.1">
    <property type="nucleotide sequence ID" value="NZ_CP023434.1"/>
</dbReference>
<dbReference type="GO" id="GO:0008654">
    <property type="term" value="P:phospholipid biosynthetic process"/>
    <property type="evidence" value="ECO:0007669"/>
    <property type="project" value="UniProtKB-KW"/>
</dbReference>
<comment type="pathway">
    <text evidence="10">Lipid metabolism; phospholipid metabolism.</text>
</comment>
<evidence type="ECO:0000256" key="3">
    <source>
        <dbReference type="ARBA" id="ARBA00022516"/>
    </source>
</evidence>
<dbReference type="PIRSF" id="PIRSF002465">
    <property type="entry name" value="Phsphlp_syn_PlsX"/>
    <property type="match status" value="1"/>
</dbReference>
<comment type="subcellular location">
    <subcellularLocation>
        <location evidence="10">Cytoplasm</location>
    </subcellularLocation>
    <text evidence="10">Associated with the membrane possibly through PlsY.</text>
</comment>
<dbReference type="Gene3D" id="3.40.718.10">
    <property type="entry name" value="Isopropylmalate Dehydrogenase"/>
    <property type="match status" value="1"/>
</dbReference>
<evidence type="ECO:0000313" key="11">
    <source>
        <dbReference type="EMBL" id="AXY25411.1"/>
    </source>
</evidence>
<dbReference type="EC" id="2.3.1.274" evidence="8 10"/>
<evidence type="ECO:0000256" key="2">
    <source>
        <dbReference type="ARBA" id="ARBA00022490"/>
    </source>
</evidence>
<reference evidence="11 12" key="1">
    <citation type="submission" date="2017-09" db="EMBL/GenBank/DDBJ databases">
        <title>Complete genome sequence of Oxytococcus suis strain ZY16052.</title>
        <authorList>
            <person name="Li F."/>
        </authorList>
    </citation>
    <scope>NUCLEOTIDE SEQUENCE [LARGE SCALE GENOMIC DNA]</scope>
    <source>
        <strain evidence="11 12">ZY16052</strain>
    </source>
</reference>
<dbReference type="Pfam" id="PF02504">
    <property type="entry name" value="FA_synthesis"/>
    <property type="match status" value="1"/>
</dbReference>
<keyword evidence="7 10" id="KW-1208">Phospholipid metabolism</keyword>
<dbReference type="Proteomes" id="UP000263232">
    <property type="component" value="Chromosome"/>
</dbReference>
<accession>A0A347WK04</accession>
<dbReference type="EMBL" id="CP023434">
    <property type="protein sequence ID" value="AXY25411.1"/>
    <property type="molecule type" value="Genomic_DNA"/>
</dbReference>
<keyword evidence="2 10" id="KW-0963">Cytoplasm</keyword>
<evidence type="ECO:0000256" key="9">
    <source>
        <dbReference type="ARBA" id="ARBA00046608"/>
    </source>
</evidence>
<dbReference type="AlphaFoldDB" id="A0A347WK04"/>
<dbReference type="GO" id="GO:0043811">
    <property type="term" value="F:phosphate:acyl-[acyl carrier protein] acyltransferase activity"/>
    <property type="evidence" value="ECO:0007669"/>
    <property type="project" value="UniProtKB-UniRule"/>
</dbReference>
<proteinExistence type="inferred from homology"/>
<dbReference type="KEGG" id="abae:CL176_05010"/>
<comment type="catalytic activity">
    <reaction evidence="1 10">
        <text>a fatty acyl-[ACP] + phosphate = an acyl phosphate + holo-[ACP]</text>
        <dbReference type="Rhea" id="RHEA:42292"/>
        <dbReference type="Rhea" id="RHEA-COMP:9685"/>
        <dbReference type="Rhea" id="RHEA-COMP:14125"/>
        <dbReference type="ChEBI" id="CHEBI:43474"/>
        <dbReference type="ChEBI" id="CHEBI:59918"/>
        <dbReference type="ChEBI" id="CHEBI:64479"/>
        <dbReference type="ChEBI" id="CHEBI:138651"/>
        <dbReference type="EC" id="2.3.1.274"/>
    </reaction>
</comment>
<evidence type="ECO:0000313" key="12">
    <source>
        <dbReference type="Proteomes" id="UP000263232"/>
    </source>
</evidence>
<dbReference type="UniPathway" id="UPA00085"/>
<keyword evidence="6 10" id="KW-0594">Phospholipid biosynthesis</keyword>
<evidence type="ECO:0000256" key="7">
    <source>
        <dbReference type="ARBA" id="ARBA00023264"/>
    </source>
</evidence>
<evidence type="ECO:0000256" key="6">
    <source>
        <dbReference type="ARBA" id="ARBA00023209"/>
    </source>
</evidence>
<keyword evidence="3 10" id="KW-0444">Lipid biosynthesis</keyword>
<organism evidence="11 12">
    <name type="scientific">Suicoccus acidiformans</name>
    <dbReference type="NCBI Taxonomy" id="2036206"/>
    <lineage>
        <taxon>Bacteria</taxon>
        <taxon>Bacillati</taxon>
        <taxon>Bacillota</taxon>
        <taxon>Bacilli</taxon>
        <taxon>Lactobacillales</taxon>
        <taxon>Aerococcaceae</taxon>
        <taxon>Suicoccus</taxon>
    </lineage>
</organism>
<keyword evidence="11" id="KW-0012">Acyltransferase</keyword>
<keyword evidence="5 10" id="KW-0443">Lipid metabolism</keyword>
<comment type="subunit">
    <text evidence="9 10">Homodimer. Probably interacts with PlsY.</text>
</comment>
<evidence type="ECO:0000256" key="1">
    <source>
        <dbReference type="ARBA" id="ARBA00001232"/>
    </source>
</evidence>
<evidence type="ECO:0000256" key="10">
    <source>
        <dbReference type="HAMAP-Rule" id="MF_00019"/>
    </source>
</evidence>
<dbReference type="OrthoDB" id="9806408at2"/>
<protein>
    <recommendedName>
        <fullName evidence="8 10">Phosphate acyltransferase</fullName>
        <ecNumber evidence="8 10">2.3.1.274</ecNumber>
    </recommendedName>
    <alternativeName>
        <fullName evidence="10">Acyl-ACP phosphotransacylase</fullName>
    </alternativeName>
    <alternativeName>
        <fullName evidence="10">Acyl-[acyl-carrier-protein]--phosphate acyltransferase</fullName>
    </alternativeName>
    <alternativeName>
        <fullName evidence="10">Phosphate-acyl-ACP acyltransferase</fullName>
    </alternativeName>
</protein>
<evidence type="ECO:0000256" key="8">
    <source>
        <dbReference type="ARBA" id="ARBA00024069"/>
    </source>
</evidence>
<dbReference type="NCBIfam" id="TIGR00182">
    <property type="entry name" value="plsX"/>
    <property type="match status" value="1"/>
</dbReference>
<dbReference type="SUPFAM" id="SSF53659">
    <property type="entry name" value="Isocitrate/Isopropylmalate dehydrogenase-like"/>
    <property type="match status" value="1"/>
</dbReference>
<dbReference type="HAMAP" id="MF_00019">
    <property type="entry name" value="PlsX"/>
    <property type="match status" value="1"/>
</dbReference>
<dbReference type="InterPro" id="IPR003664">
    <property type="entry name" value="FA_synthesis"/>
</dbReference>
<dbReference type="GO" id="GO:0005737">
    <property type="term" value="C:cytoplasm"/>
    <property type="evidence" value="ECO:0007669"/>
    <property type="project" value="UniProtKB-SubCell"/>
</dbReference>
<comment type="function">
    <text evidence="10">Catalyzes the reversible formation of acyl-phosphate (acyl-PO(4)) from acyl-[acyl-carrier-protein] (acyl-ACP). This enzyme utilizes acyl-ACP as fatty acyl donor, but not acyl-CoA.</text>
</comment>
<comment type="similarity">
    <text evidence="10">Belongs to the PlsX family.</text>
</comment>
<sequence>MITIALDAMGGDHAPDVTIEAAKVFLEEVPNVKVKLFGDEAVLRAKLQANDRLEIIPTTEIVTGEDEPVKAIRGKKDSSMVRAAQAVKDGEADAIVSAGNTGALLTAGLLVVGRIKNIGRPGLAPLLPVVSGNLGSRFILMDAGANADTKAENMRQFAILGSYYAAKVLGIPNPRVGLINNGTEAGKGSALSQAAYDLLAEEASINFIGNVESRNLLEGVCDVAVTDGFTGNAVLKAIEGTASAIVRLLKDKIMGGSTMAKLGGAMLKDTLKGMAKDVDTSEFGGAVLLGVKAPVIKTHGSSDARAIVNAMKQAVTIIESGFVQEATDFFANE</sequence>
<evidence type="ECO:0000256" key="4">
    <source>
        <dbReference type="ARBA" id="ARBA00022679"/>
    </source>
</evidence>
<dbReference type="PANTHER" id="PTHR30100:SF1">
    <property type="entry name" value="PHOSPHATE ACYLTRANSFERASE"/>
    <property type="match status" value="1"/>
</dbReference>
<keyword evidence="12" id="KW-1185">Reference proteome</keyword>
<dbReference type="GO" id="GO:0006633">
    <property type="term" value="P:fatty acid biosynthetic process"/>
    <property type="evidence" value="ECO:0007669"/>
    <property type="project" value="UniProtKB-UniRule"/>
</dbReference>